<dbReference type="Pfam" id="PF01458">
    <property type="entry name" value="SUFBD_core"/>
    <property type="match status" value="1"/>
</dbReference>
<dbReference type="PANTHER" id="PTHR30508">
    <property type="entry name" value="FES CLUSTER ASSEMBLY PROTEIN SUF"/>
    <property type="match status" value="1"/>
</dbReference>
<gene>
    <name evidence="4" type="primary">sufD</name>
    <name evidence="4" type="ORF">CVV65_04280</name>
</gene>
<protein>
    <submittedName>
        <fullName evidence="4">Fe-S cluster assembly protein SufD</fullName>
    </submittedName>
</protein>
<dbReference type="RefSeq" id="WP_100667092.1">
    <property type="nucleotide sequence ID" value="NZ_CP024955.1"/>
</dbReference>
<dbReference type="EMBL" id="CP024955">
    <property type="protein sequence ID" value="ATY84264.1"/>
    <property type="molecule type" value="Genomic_DNA"/>
</dbReference>
<dbReference type="Pfam" id="PF19295">
    <property type="entry name" value="SufBD_N"/>
    <property type="match status" value="1"/>
</dbReference>
<sequence length="443" mass="48872">MTVGQVIQIDRAAVERLAQERGEPVWLRDWRLEAWDRYTRLPAPKLERSDLGKRSFEEKWRIDADVDATPQSGNSTLGVAEDQLAEPDGDGRVEAAAMAVFSGPGHPHIHLQAPLADQGVYVADLSTAAREREEVVRRTLGSLVSPEENRWTALQSACWNAGLFVYVPKGVRVEAPVLISYRWADPQNRIFPRVLAVVEEGASLTLVETWSGTELGQEGVSTAVVDEYLVEANGELRVATLQDLPREVTGFLTRRGRTARDARLDWAIGEMGEAYLVAEYGTTLEGPGSRSEAKVVAAGTGRQHLDLTLHMVHRGRFTMSDILARGVALDRSDLVFRAVTGIEKGAVGTDGHQAEGLLMLSPKARANAIPMLLIDENDVKADHAASVGKINAEQMYYLMSRGIPEDEAKRLIVRGFLDPVIDRLPLADVKGWMERLVERKMAR</sequence>
<evidence type="ECO:0000256" key="1">
    <source>
        <dbReference type="ARBA" id="ARBA00043967"/>
    </source>
</evidence>
<dbReference type="InterPro" id="IPR000825">
    <property type="entry name" value="SUF_FeS_clus_asmbl_SufBD_core"/>
</dbReference>
<feature type="domain" description="SUF system FeS cluster assembly SufBD N-terminal" evidence="3">
    <location>
        <begin position="116"/>
        <end position="177"/>
    </location>
</feature>
<dbReference type="InterPro" id="IPR055346">
    <property type="entry name" value="Fe-S_cluster_assembly_SufBD"/>
</dbReference>
<dbReference type="GO" id="GO:0016226">
    <property type="term" value="P:iron-sulfur cluster assembly"/>
    <property type="evidence" value="ECO:0007669"/>
    <property type="project" value="InterPro"/>
</dbReference>
<dbReference type="InterPro" id="IPR011542">
    <property type="entry name" value="SUF_FeS_clus_asmbl_SufD"/>
</dbReference>
<dbReference type="NCBIfam" id="TIGR01981">
    <property type="entry name" value="sufD"/>
    <property type="match status" value="1"/>
</dbReference>
<dbReference type="AlphaFoldDB" id="A0A2K8N4C9"/>
<name>A0A2K8N4C9_9BACL</name>
<organism evidence="4 5">
    <name type="scientific">Kyrpidia spormannii</name>
    <dbReference type="NCBI Taxonomy" id="2055160"/>
    <lineage>
        <taxon>Bacteria</taxon>
        <taxon>Bacillati</taxon>
        <taxon>Bacillota</taxon>
        <taxon>Bacilli</taxon>
        <taxon>Bacillales</taxon>
        <taxon>Alicyclobacillaceae</taxon>
        <taxon>Kyrpidia</taxon>
    </lineage>
</organism>
<comment type="similarity">
    <text evidence="1">Belongs to the iron-sulfur cluster assembly SufBD family.</text>
</comment>
<feature type="domain" description="SUF system FeS cluster assembly SufBD core" evidence="2">
    <location>
        <begin position="187"/>
        <end position="416"/>
    </location>
</feature>
<proteinExistence type="inferred from homology"/>
<accession>A0A2K8N4C9</accession>
<reference evidence="5" key="1">
    <citation type="submission" date="2017-11" db="EMBL/GenBank/DDBJ databases">
        <title>Complete Genome Sequence of Kyrpidia sp. Strain EA-1, a thermophilic, hydrogen-oxidizing Bacterium, isolated from the Azores.</title>
        <authorList>
            <person name="Reiner J.E."/>
            <person name="Lapp C.J."/>
            <person name="Bunk B."/>
            <person name="Gescher J."/>
        </authorList>
    </citation>
    <scope>NUCLEOTIDE SEQUENCE [LARGE SCALE GENOMIC DNA]</scope>
    <source>
        <strain evidence="5">EA-1</strain>
    </source>
</reference>
<dbReference type="SUPFAM" id="SSF101960">
    <property type="entry name" value="Stabilizer of iron transporter SufD"/>
    <property type="match status" value="1"/>
</dbReference>
<dbReference type="InterPro" id="IPR037284">
    <property type="entry name" value="SUF_FeS_clus_asmbl_SufBD_sf"/>
</dbReference>
<evidence type="ECO:0000259" key="2">
    <source>
        <dbReference type="Pfam" id="PF01458"/>
    </source>
</evidence>
<dbReference type="PANTHER" id="PTHR30508:SF1">
    <property type="entry name" value="UPF0051 PROTEIN ABCI8, CHLOROPLASTIC-RELATED"/>
    <property type="match status" value="1"/>
</dbReference>
<evidence type="ECO:0000313" key="5">
    <source>
        <dbReference type="Proteomes" id="UP000231932"/>
    </source>
</evidence>
<dbReference type="KEGG" id="kyr:CVV65_04280"/>
<dbReference type="OrthoDB" id="9803529at2"/>
<dbReference type="Proteomes" id="UP000231932">
    <property type="component" value="Chromosome"/>
</dbReference>
<evidence type="ECO:0000313" key="4">
    <source>
        <dbReference type="EMBL" id="ATY84264.1"/>
    </source>
</evidence>
<dbReference type="InterPro" id="IPR045595">
    <property type="entry name" value="SufBD_N"/>
</dbReference>
<keyword evidence="5" id="KW-1185">Reference proteome</keyword>
<evidence type="ECO:0000259" key="3">
    <source>
        <dbReference type="Pfam" id="PF19295"/>
    </source>
</evidence>